<protein>
    <submittedName>
        <fullName evidence="3">Uncharacterized protein</fullName>
    </submittedName>
</protein>
<organism evidence="3 4">
    <name type="scientific">Mytilus edulis</name>
    <name type="common">Blue mussel</name>
    <dbReference type="NCBI Taxonomy" id="6550"/>
    <lineage>
        <taxon>Eukaryota</taxon>
        <taxon>Metazoa</taxon>
        <taxon>Spiralia</taxon>
        <taxon>Lophotrochozoa</taxon>
        <taxon>Mollusca</taxon>
        <taxon>Bivalvia</taxon>
        <taxon>Autobranchia</taxon>
        <taxon>Pteriomorphia</taxon>
        <taxon>Mytilida</taxon>
        <taxon>Mytiloidea</taxon>
        <taxon>Mytilidae</taxon>
        <taxon>Mytilinae</taxon>
        <taxon>Mytilus</taxon>
    </lineage>
</organism>
<evidence type="ECO:0000313" key="3">
    <source>
        <dbReference type="EMBL" id="CAG2224797.1"/>
    </source>
</evidence>
<dbReference type="EMBL" id="CAJPWZ010001819">
    <property type="protein sequence ID" value="CAG2224797.1"/>
    <property type="molecule type" value="Genomic_DNA"/>
</dbReference>
<dbReference type="AlphaFoldDB" id="A0A8S3SVM5"/>
<reference evidence="3" key="1">
    <citation type="submission" date="2021-03" db="EMBL/GenBank/DDBJ databases">
        <authorList>
            <person name="Bekaert M."/>
        </authorList>
    </citation>
    <scope>NUCLEOTIDE SEQUENCE</scope>
</reference>
<proteinExistence type="predicted"/>
<feature type="coiled-coil region" evidence="1">
    <location>
        <begin position="104"/>
        <end position="152"/>
    </location>
</feature>
<feature type="region of interest" description="Disordered" evidence="2">
    <location>
        <begin position="46"/>
        <end position="76"/>
    </location>
</feature>
<comment type="caution">
    <text evidence="3">The sequence shown here is derived from an EMBL/GenBank/DDBJ whole genome shotgun (WGS) entry which is preliminary data.</text>
</comment>
<evidence type="ECO:0000256" key="2">
    <source>
        <dbReference type="SAM" id="MobiDB-lite"/>
    </source>
</evidence>
<keyword evidence="4" id="KW-1185">Reference proteome</keyword>
<evidence type="ECO:0000256" key="1">
    <source>
        <dbReference type="SAM" id="Coils"/>
    </source>
</evidence>
<dbReference type="Proteomes" id="UP000683360">
    <property type="component" value="Unassembled WGS sequence"/>
</dbReference>
<feature type="compositionally biased region" description="Polar residues" evidence="2">
    <location>
        <begin position="1"/>
        <end position="10"/>
    </location>
</feature>
<gene>
    <name evidence="3" type="ORF">MEDL_37981</name>
</gene>
<dbReference type="OrthoDB" id="6075133at2759"/>
<evidence type="ECO:0000313" key="4">
    <source>
        <dbReference type="Proteomes" id="UP000683360"/>
    </source>
</evidence>
<feature type="compositionally biased region" description="Basic and acidic residues" evidence="2">
    <location>
        <begin position="11"/>
        <end position="21"/>
    </location>
</feature>
<keyword evidence="1" id="KW-0175">Coiled coil</keyword>
<feature type="compositionally biased region" description="Polar residues" evidence="2">
    <location>
        <begin position="53"/>
        <end position="71"/>
    </location>
</feature>
<name>A0A8S3SVM5_MYTED</name>
<accession>A0A8S3SVM5</accession>
<feature type="region of interest" description="Disordered" evidence="2">
    <location>
        <begin position="1"/>
        <end position="30"/>
    </location>
</feature>
<sequence length="300" mass="34162">MADQTNISTLDSEKVTPEPKRFCKYTSDSESDHLQNNIVMEEVLSHHDDPQSDTDSVVQSNTSPSTSHSLPSQPPIIFTTTEGQSVNLSEVVKASVDSALSNYVSNLEAKIEKQEQIISDLMVKNSELKESNKQMNGRVDSIEIDLEELQQYGRRNSLRFHNVPLKKTELGSTDDKIVGLCKSLLDVNITVDDIDRSHIIGSINKYGNAQLICRFRNWKIKNSIFQQKRKLKNNPDKTVITEDLTQYRQYLMKKLNDARKRHEIDSFLTMDGRIFAKKTPEATKKFIGGMEDLSELFFSN</sequence>